<dbReference type="Pfam" id="PF00612">
    <property type="entry name" value="IQ"/>
    <property type="match status" value="4"/>
</dbReference>
<dbReference type="GO" id="GO:0007051">
    <property type="term" value="P:spindle organization"/>
    <property type="evidence" value="ECO:0007669"/>
    <property type="project" value="TreeGrafter"/>
</dbReference>
<dbReference type="GO" id="GO:0000278">
    <property type="term" value="P:mitotic cell cycle"/>
    <property type="evidence" value="ECO:0007669"/>
    <property type="project" value="TreeGrafter"/>
</dbReference>
<dbReference type="PROSITE" id="PS50096">
    <property type="entry name" value="IQ"/>
    <property type="match status" value="4"/>
</dbReference>
<dbReference type="InterPro" id="IPR031549">
    <property type="entry name" value="ASH"/>
</dbReference>
<feature type="region of interest" description="Disordered" evidence="12">
    <location>
        <begin position="259"/>
        <end position="292"/>
    </location>
</feature>
<evidence type="ECO:0000256" key="7">
    <source>
        <dbReference type="ARBA" id="ARBA00022776"/>
    </source>
</evidence>
<keyword evidence="4" id="KW-0597">Phosphoprotein</keyword>
<evidence type="ECO:0000256" key="11">
    <source>
        <dbReference type="ARBA" id="ARBA00023306"/>
    </source>
</evidence>
<evidence type="ECO:0000256" key="4">
    <source>
        <dbReference type="ARBA" id="ARBA00022553"/>
    </source>
</evidence>
<keyword evidence="14" id="KW-1185">Reference proteome</keyword>
<evidence type="ECO:0000256" key="8">
    <source>
        <dbReference type="ARBA" id="ARBA00022860"/>
    </source>
</evidence>
<accession>A0AAJ7R7J7</accession>
<keyword evidence="3" id="KW-0963">Cytoplasm</keyword>
<name>A0AAJ7R7J7_CEPCN</name>
<evidence type="ECO:0000256" key="2">
    <source>
        <dbReference type="ARBA" id="ARBA00004496"/>
    </source>
</evidence>
<gene>
    <name evidence="15" type="primary">LOC107274964</name>
</gene>
<organism evidence="14 15">
    <name type="scientific">Cephus cinctus</name>
    <name type="common">Wheat stem sawfly</name>
    <dbReference type="NCBI Taxonomy" id="211228"/>
    <lineage>
        <taxon>Eukaryota</taxon>
        <taxon>Metazoa</taxon>
        <taxon>Ecdysozoa</taxon>
        <taxon>Arthropoda</taxon>
        <taxon>Hexapoda</taxon>
        <taxon>Insecta</taxon>
        <taxon>Pterygota</taxon>
        <taxon>Neoptera</taxon>
        <taxon>Endopterygota</taxon>
        <taxon>Hymenoptera</taxon>
        <taxon>Cephoidea</taxon>
        <taxon>Cephidae</taxon>
        <taxon>Cephus</taxon>
    </lineage>
</organism>
<dbReference type="SUPFAM" id="SSF47576">
    <property type="entry name" value="Calponin-homology domain, CH-domain"/>
    <property type="match status" value="1"/>
</dbReference>
<evidence type="ECO:0000256" key="5">
    <source>
        <dbReference type="ARBA" id="ARBA00022618"/>
    </source>
</evidence>
<dbReference type="GO" id="GO:0000922">
    <property type="term" value="C:spindle pole"/>
    <property type="evidence" value="ECO:0007669"/>
    <property type="project" value="TreeGrafter"/>
</dbReference>
<dbReference type="RefSeq" id="XP_024935728.1">
    <property type="nucleotide sequence ID" value="XM_025079960.1"/>
</dbReference>
<comment type="subcellular location">
    <subcellularLocation>
        <location evidence="2">Cytoplasm</location>
    </subcellularLocation>
    <subcellularLocation>
        <location evidence="1">Nucleus</location>
    </subcellularLocation>
</comment>
<dbReference type="GO" id="GO:0051301">
    <property type="term" value="P:cell division"/>
    <property type="evidence" value="ECO:0007669"/>
    <property type="project" value="UniProtKB-KW"/>
</dbReference>
<feature type="region of interest" description="Disordered" evidence="12">
    <location>
        <begin position="305"/>
        <end position="336"/>
    </location>
</feature>
<evidence type="ECO:0000259" key="13">
    <source>
        <dbReference type="PROSITE" id="PS50021"/>
    </source>
</evidence>
<dbReference type="GO" id="GO:0005634">
    <property type="term" value="C:nucleus"/>
    <property type="evidence" value="ECO:0007669"/>
    <property type="project" value="UniProtKB-SubCell"/>
</dbReference>
<dbReference type="GO" id="GO:0005516">
    <property type="term" value="F:calmodulin binding"/>
    <property type="evidence" value="ECO:0007669"/>
    <property type="project" value="UniProtKB-KW"/>
</dbReference>
<dbReference type="Gene3D" id="1.10.418.10">
    <property type="entry name" value="Calponin-like domain"/>
    <property type="match status" value="1"/>
</dbReference>
<keyword evidence="7" id="KW-0498">Mitosis</keyword>
<dbReference type="PROSITE" id="PS50021">
    <property type="entry name" value="CH"/>
    <property type="match status" value="1"/>
</dbReference>
<keyword evidence="10" id="KW-0539">Nucleus</keyword>
<proteinExistence type="predicted"/>
<dbReference type="SMART" id="SM00015">
    <property type="entry name" value="IQ"/>
    <property type="match status" value="14"/>
</dbReference>
<dbReference type="GO" id="GO:0005737">
    <property type="term" value="C:cytoplasm"/>
    <property type="evidence" value="ECO:0007669"/>
    <property type="project" value="UniProtKB-SubCell"/>
</dbReference>
<dbReference type="InterPro" id="IPR036872">
    <property type="entry name" value="CH_dom_sf"/>
</dbReference>
<dbReference type="InterPro" id="IPR001715">
    <property type="entry name" value="CH_dom"/>
</dbReference>
<dbReference type="GeneID" id="107274964"/>
<dbReference type="CDD" id="cd23767">
    <property type="entry name" value="IQCD"/>
    <property type="match status" value="1"/>
</dbReference>
<dbReference type="GO" id="GO:0051295">
    <property type="term" value="P:establishment of meiotic spindle localization"/>
    <property type="evidence" value="ECO:0007669"/>
    <property type="project" value="TreeGrafter"/>
</dbReference>
<keyword evidence="5" id="KW-0132">Cell division</keyword>
<protein>
    <submittedName>
        <fullName evidence="15">Abnormal spindle-like microcephaly-associated protein homolog isoform X1</fullName>
    </submittedName>
</protein>
<evidence type="ECO:0000313" key="14">
    <source>
        <dbReference type="Proteomes" id="UP000694920"/>
    </source>
</evidence>
<dbReference type="InterPro" id="IPR000048">
    <property type="entry name" value="IQ_motif_EF-hand-BS"/>
</dbReference>
<dbReference type="InterPro" id="IPR051185">
    <property type="entry name" value="ASPM"/>
</dbReference>
<sequence length="1781" mass="207467">MNIVQHFTDYNHFDINVTPKQKDVVDHKKCPRTDPQFILVLAPFQPQTKIKMESTLNVTQKCYLNIKNTSNKPLKVRVTKQPSVERRILLDCLELHIKAENSVPLIISWTPNVVGSWRDIIQLTDNRRIKYDVAIITTCVDSRKLKVTNRNGSEQQTFNLPTISINQPSKRLRSNSIPEMENKENICKNSKAIYSTPISKKSTGHDFSVIMESSTFKFTPLGSTVNKLPEIKVTSPGDLEFSTKEVIITSPVATKPLRRETYVTAPKRPPPEDECPEFEDSLSPKPSDQQQPGFSILINEMNFTSSSTPLGLQESSRRSSSLRGESKNTTPIPGGNNSTFNISVVKSSECSNLSCTENETFEVSGTTSGFNLQKIRPIRLSRNFAMISPVVPVATSSRGASCAISPLHPTTNYELSSTRNESLQIPIKLSESVSAQEVLEADLWVKPGISHSKLGSQNLEVIAEEWSNVGKNKAYCKKKILEISPPRRASFGKQTIHKILPKNGSKITKEKTGMDTLKKSSQMKSSIKNSNNVSIPGVRMKRLSLADITKKKTHNTSTRNLIAEVSVKLHDPNEFLTKFCNPDPFAATTTEDPFLASTLYYDAKWVYQQEVEFKKWLNALLTPPEHLAVDMEASCMDVGKVWQSCRLKEDVTLAETREAVSARYHTNTRLNTLRKAACAMFRSKEVSTILSKVTVCIEKGILVIRQDRDLHRDIGLQKEILELFLSYNPLWLRIGLEAVYGETIPLHSNNDIVGLSRFLLSRFFSDPFLVKNHSHPAVINLKLPRFTPLMNKFMLSKFLLVVYFLDYAKTNKLIGHDPCLFHKKAVHKDSRSIILTFSRELLSGIGDVTKVLRSYGYVVSHKQTYLDEYNYAIVDLATALRDGVRLCRVMELITGKRNLTCKCRVPAISRLQKVHNVDLALTTLKNSGYVLTGDIDAKSIADGHREKTLSLLWQIINKFQAPRFHKAAITIQKWWKAKLWYVRVKNFLRNRMNKAAMIILGAWRRYLARRVLAKLKQDFIVEFQRRNTAATVIQRHWKRRQEIIKVRNNFLKTMTGIVRIQRWWRTQRDTRNFVREFKRKREAAIVIQKRWKETLLTRMLRKRFLDTRAAALRIQRFWRNRCLGKATQVEYQRTRNAIVLIQSKWRATLLMRIQSESYQQKREAAELIQIWWRSILEARRGRDEFLLKKMSVRIIESWWKKMKSIRRRREAFHLKLKRTITIQRAWRNFYQTRNDVQQLKKAKQACTVIQSWWRMVLVCRQLKLKKQKCIVIQQWWRSITLTQSIRTEFLMKRSAALIIQRNWRMHRDMKTFLKSKWAVLTVESWYSNLKKSRDVRQDFLRRKSAAAVIQRYWRAFKISKTQRNEYLKQRHAVIKIQRLWRSKILTRNLRKLFLEKKAVAIRIQSYWRMIIQQRRFTKLFKEYEAAKVIQNKWRATLYARQVRNEFLEYRKAVVLVQASWRRDRVRREYLREKQAVLTIERHWTKVLLARRTKQRLLVIKRAVPIIESWWKKVLEMKKIKSAEARVRWVKIQAAIKIQATWRGYKLRKAQQGTAIALVRERFKLATEQATPLASLSNRLQDAIELLQTWNNLGCLLMCLSALDTITRILPEACEVICERQMVDEVYLTLYHCNRSVPWMEICLRSTSILLNLAKYQKSRPYVIKIEYTEIMARLMTVAIEKNVSLFLHLATFFWLLLEEHEFAQAVISCKKTVWLLNSLQTVANKKKCKMSAVGMKTGKESLMLLPSNISDWGLKSARPRLFTSIHHAVSAILIRLKTRNE</sequence>
<feature type="compositionally biased region" description="Low complexity" evidence="12">
    <location>
        <begin position="310"/>
        <end position="323"/>
    </location>
</feature>
<reference evidence="15" key="1">
    <citation type="submission" date="2025-08" db="UniProtKB">
        <authorList>
            <consortium name="RefSeq"/>
        </authorList>
    </citation>
    <scope>IDENTIFICATION</scope>
</reference>
<keyword evidence="8" id="KW-0112">Calmodulin-binding</keyword>
<feature type="domain" description="Calponin-homology (CH)" evidence="13">
    <location>
        <begin position="828"/>
        <end position="960"/>
    </location>
</feature>
<dbReference type="Pfam" id="PF00307">
    <property type="entry name" value="CH"/>
    <property type="match status" value="1"/>
</dbReference>
<evidence type="ECO:0000256" key="6">
    <source>
        <dbReference type="ARBA" id="ARBA00022737"/>
    </source>
</evidence>
<keyword evidence="9" id="KW-0175">Coiled coil</keyword>
<dbReference type="PANTHER" id="PTHR22706:SF1">
    <property type="entry name" value="ASSEMBLY FACTOR FOR SPINDLE MICROTUBULES"/>
    <property type="match status" value="1"/>
</dbReference>
<dbReference type="Pfam" id="PF15780">
    <property type="entry name" value="ASH"/>
    <property type="match status" value="1"/>
</dbReference>
<keyword evidence="6" id="KW-0677">Repeat</keyword>
<evidence type="ECO:0000256" key="1">
    <source>
        <dbReference type="ARBA" id="ARBA00004123"/>
    </source>
</evidence>
<evidence type="ECO:0000256" key="9">
    <source>
        <dbReference type="ARBA" id="ARBA00023054"/>
    </source>
</evidence>
<dbReference type="SMART" id="SM00033">
    <property type="entry name" value="CH"/>
    <property type="match status" value="1"/>
</dbReference>
<dbReference type="CDD" id="cd21223">
    <property type="entry name" value="CH_ASPM_rpt1"/>
    <property type="match status" value="1"/>
</dbReference>
<feature type="compositionally biased region" description="Polar residues" evidence="12">
    <location>
        <begin position="327"/>
        <end position="336"/>
    </location>
</feature>
<dbReference type="FunFam" id="1.10.418.10:FF:000051">
    <property type="entry name" value="Abnormal spindle-like microcephaly-associated protein homolog"/>
    <property type="match status" value="1"/>
</dbReference>
<dbReference type="Gene3D" id="1.20.5.190">
    <property type="match status" value="4"/>
</dbReference>
<evidence type="ECO:0000256" key="10">
    <source>
        <dbReference type="ARBA" id="ARBA00023242"/>
    </source>
</evidence>
<dbReference type="Proteomes" id="UP000694920">
    <property type="component" value="Unplaced"/>
</dbReference>
<evidence type="ECO:0000256" key="12">
    <source>
        <dbReference type="SAM" id="MobiDB-lite"/>
    </source>
</evidence>
<dbReference type="PANTHER" id="PTHR22706">
    <property type="entry name" value="ASSEMBLY FACTOR FOR SPINDLE MICROTUBULES"/>
    <property type="match status" value="1"/>
</dbReference>
<evidence type="ECO:0000313" key="15">
    <source>
        <dbReference type="RefSeq" id="XP_024935728.1"/>
    </source>
</evidence>
<keyword evidence="11" id="KW-0131">Cell cycle</keyword>
<evidence type="ECO:0000256" key="3">
    <source>
        <dbReference type="ARBA" id="ARBA00022490"/>
    </source>
</evidence>